<gene>
    <name evidence="6" type="ORF">M8A51_19515</name>
</gene>
<dbReference type="PROSITE" id="PS51257">
    <property type="entry name" value="PROKAR_LIPOPROTEIN"/>
    <property type="match status" value="1"/>
</dbReference>
<evidence type="ECO:0000259" key="5">
    <source>
        <dbReference type="SMART" id="SM00062"/>
    </source>
</evidence>
<dbReference type="Pfam" id="PF00497">
    <property type="entry name" value="SBP_bac_3"/>
    <property type="match status" value="1"/>
</dbReference>
<dbReference type="CDD" id="cd13688">
    <property type="entry name" value="PBP2_GltI_DEBP"/>
    <property type="match status" value="1"/>
</dbReference>
<proteinExistence type="inferred from homology"/>
<dbReference type="SMART" id="SM00062">
    <property type="entry name" value="PBPb"/>
    <property type="match status" value="1"/>
</dbReference>
<feature type="domain" description="Solute-binding protein family 3/N-terminal" evidence="5">
    <location>
        <begin position="34"/>
        <end position="265"/>
    </location>
</feature>
<dbReference type="PANTHER" id="PTHR30085">
    <property type="entry name" value="AMINO ACID ABC TRANSPORTER PERMEASE"/>
    <property type="match status" value="1"/>
</dbReference>
<dbReference type="Gene3D" id="3.40.190.10">
    <property type="entry name" value="Periplasmic binding protein-like II"/>
    <property type="match status" value="2"/>
</dbReference>
<evidence type="ECO:0000256" key="3">
    <source>
        <dbReference type="ARBA" id="ARBA00022729"/>
    </source>
</evidence>
<reference evidence="6" key="1">
    <citation type="submission" date="2022-05" db="EMBL/GenBank/DDBJ databases">
        <title>Schlegelella sp. nov., isolated from mangrove soil.</title>
        <authorList>
            <person name="Liu Y."/>
            <person name="Ge X."/>
            <person name="Liu W."/>
        </authorList>
    </citation>
    <scope>NUCLEOTIDE SEQUENCE</scope>
    <source>
        <strain evidence="6">S2-27</strain>
    </source>
</reference>
<accession>A0ABT0YUF7</accession>
<keyword evidence="3 4" id="KW-0732">Signal</keyword>
<dbReference type="InterPro" id="IPR001638">
    <property type="entry name" value="Solute-binding_3/MltF_N"/>
</dbReference>
<organism evidence="6 7">
    <name type="scientific">Caldimonas mangrovi</name>
    <dbReference type="NCBI Taxonomy" id="2944811"/>
    <lineage>
        <taxon>Bacteria</taxon>
        <taxon>Pseudomonadati</taxon>
        <taxon>Pseudomonadota</taxon>
        <taxon>Betaproteobacteria</taxon>
        <taxon>Burkholderiales</taxon>
        <taxon>Sphaerotilaceae</taxon>
        <taxon>Caldimonas</taxon>
    </lineage>
</organism>
<evidence type="ECO:0000256" key="1">
    <source>
        <dbReference type="ARBA" id="ARBA00010333"/>
    </source>
</evidence>
<evidence type="ECO:0000256" key="2">
    <source>
        <dbReference type="ARBA" id="ARBA00022448"/>
    </source>
</evidence>
<dbReference type="Proteomes" id="UP001165541">
    <property type="component" value="Unassembled WGS sequence"/>
</dbReference>
<evidence type="ECO:0000256" key="4">
    <source>
        <dbReference type="SAM" id="SignalP"/>
    </source>
</evidence>
<dbReference type="InterPro" id="IPR051455">
    <property type="entry name" value="Bact_solute-bind_prot3"/>
</dbReference>
<comment type="similarity">
    <text evidence="1">Belongs to the bacterial solute-binding protein 3 family.</text>
</comment>
<dbReference type="PANTHER" id="PTHR30085:SF2">
    <property type="entry name" value="GLUTAMATE_ASPARTATE IMPORT SOLUTE-BINDING PROTEIN"/>
    <property type="match status" value="1"/>
</dbReference>
<name>A0ABT0YUF7_9BURK</name>
<dbReference type="SUPFAM" id="SSF53850">
    <property type="entry name" value="Periplasmic binding protein-like II"/>
    <property type="match status" value="1"/>
</dbReference>
<dbReference type="RefSeq" id="WP_251780202.1">
    <property type="nucleotide sequence ID" value="NZ_JAMKFE010000013.1"/>
</dbReference>
<feature type="chain" id="PRO_5045446030" evidence="4">
    <location>
        <begin position="22"/>
        <end position="294"/>
    </location>
</feature>
<comment type="caution">
    <text evidence="6">The sequence shown here is derived from an EMBL/GenBank/DDBJ whole genome shotgun (WGS) entry which is preliminary data.</text>
</comment>
<keyword evidence="2" id="KW-0813">Transport</keyword>
<evidence type="ECO:0000313" key="6">
    <source>
        <dbReference type="EMBL" id="MCM5681721.1"/>
    </source>
</evidence>
<evidence type="ECO:0000313" key="7">
    <source>
        <dbReference type="Proteomes" id="UP001165541"/>
    </source>
</evidence>
<protein>
    <submittedName>
        <fullName evidence="6">Amino acid ABC transporter substrate-binding protein</fullName>
    </submittedName>
</protein>
<feature type="signal peptide" evidence="4">
    <location>
        <begin position="1"/>
        <end position="21"/>
    </location>
</feature>
<dbReference type="EMBL" id="JAMKFE010000013">
    <property type="protein sequence ID" value="MCM5681721.1"/>
    <property type="molecule type" value="Genomic_DNA"/>
</dbReference>
<sequence length="294" mass="32189">MGLRSTFIAVAAALACSVAGAQSGTLERIAQTGAIKVGHRESSVPFSYLDGSKPIGFAMDLCARIVEAAKTQLKRPDLKVEYQPVTSQNRIPLIQNGTVDIECGSTTNNTNRREQVEFGINHFYTGTRLLTRKSSGIQSIDDLKGKTLVSTTGTTNIALLRKHLFEQKIDAQLVPAKDHADSMLYVESGRAAAFGMDDILLYGLMANARNPQDWAVVGEALQVEPYAIMLRRDDPGFKKLVDDTLRSVIKSGEFEALYKKWFQSPIPPRGTNLNVPMSAELRKHLGAPTDRPAL</sequence>
<keyword evidence="7" id="KW-1185">Reference proteome</keyword>